<protein>
    <recommendedName>
        <fullName evidence="5">tRNA-dihydrouridine synthase</fullName>
        <ecNumber evidence="5">1.3.1.-</ecNumber>
    </recommendedName>
</protein>
<organism evidence="9 10">
    <name type="scientific">Candidatus Spyradosoma merdigallinarum</name>
    <dbReference type="NCBI Taxonomy" id="2840950"/>
    <lineage>
        <taxon>Bacteria</taxon>
        <taxon>Pseudomonadati</taxon>
        <taxon>Verrucomicrobiota</taxon>
        <taxon>Opitutia</taxon>
        <taxon>Opitutia incertae sedis</taxon>
        <taxon>Candidatus Spyradosoma</taxon>
    </lineage>
</organism>
<dbReference type="Gene3D" id="3.20.20.70">
    <property type="entry name" value="Aldolase class I"/>
    <property type="match status" value="1"/>
</dbReference>
<evidence type="ECO:0000256" key="4">
    <source>
        <dbReference type="ARBA" id="ARBA00023002"/>
    </source>
</evidence>
<dbReference type="PANTHER" id="PTHR45846">
    <property type="entry name" value="TRNA-DIHYDROURIDINE(47) SYNTHASE [NAD(P)(+)]-LIKE"/>
    <property type="match status" value="1"/>
</dbReference>
<dbReference type="EC" id="1.3.1.-" evidence="5"/>
<evidence type="ECO:0000256" key="7">
    <source>
        <dbReference type="PIRSR" id="PIRSR006621-2"/>
    </source>
</evidence>
<gene>
    <name evidence="9" type="ORF">IAC75_01875</name>
</gene>
<comment type="caution">
    <text evidence="9">The sequence shown here is derived from an EMBL/GenBank/DDBJ whole genome shotgun (WGS) entry which is preliminary data.</text>
</comment>
<evidence type="ECO:0000259" key="8">
    <source>
        <dbReference type="Pfam" id="PF01207"/>
    </source>
</evidence>
<dbReference type="SUPFAM" id="SSF51395">
    <property type="entry name" value="FMN-linked oxidoreductases"/>
    <property type="match status" value="1"/>
</dbReference>
<keyword evidence="1 5" id="KW-0285">Flavoprotein</keyword>
<evidence type="ECO:0000256" key="2">
    <source>
        <dbReference type="ARBA" id="ARBA00022643"/>
    </source>
</evidence>
<reference evidence="9" key="1">
    <citation type="submission" date="2020-10" db="EMBL/GenBank/DDBJ databases">
        <authorList>
            <person name="Gilroy R."/>
        </authorList>
    </citation>
    <scope>NUCLEOTIDE SEQUENCE</scope>
    <source>
        <strain evidence="9">10669</strain>
    </source>
</reference>
<accession>A0A9D1T1L9</accession>
<evidence type="ECO:0000256" key="3">
    <source>
        <dbReference type="ARBA" id="ARBA00022694"/>
    </source>
</evidence>
<dbReference type="CDD" id="cd02801">
    <property type="entry name" value="DUS_like_FMN"/>
    <property type="match status" value="1"/>
</dbReference>
<dbReference type="EMBL" id="DVOG01000052">
    <property type="protein sequence ID" value="HIV03881.1"/>
    <property type="molecule type" value="Genomic_DNA"/>
</dbReference>
<dbReference type="Proteomes" id="UP000886812">
    <property type="component" value="Unassembled WGS sequence"/>
</dbReference>
<comment type="similarity">
    <text evidence="5">Belongs to the dus family.</text>
</comment>
<feature type="binding site" evidence="7">
    <location>
        <position position="182"/>
    </location>
    <ligand>
        <name>FMN</name>
        <dbReference type="ChEBI" id="CHEBI:58210"/>
    </ligand>
</feature>
<keyword evidence="2 5" id="KW-0288">FMN</keyword>
<dbReference type="PIRSF" id="PIRSF006621">
    <property type="entry name" value="Dus"/>
    <property type="match status" value="1"/>
</dbReference>
<dbReference type="PANTHER" id="PTHR45846:SF1">
    <property type="entry name" value="TRNA-DIHYDROURIDINE(47) SYNTHASE [NAD(P)(+)]-LIKE"/>
    <property type="match status" value="1"/>
</dbReference>
<sequence length="358" mass="39261">MSENAPENSPFPRAGFTMLAPMQDVTTLPFMRLLARRGAPDFFVTEFLRVSATSPIDDSVAECAEKTLPLTGKPLLVQLLGEDVPALTRVAREVLERFAGTVAGIDFNLGCPMPKIFRRNVGGGLLRDLEKVEEILGALRRVCADFGKLFTVKCRLGFEDAAPFPRLLEIVRASGADLLAVHGRTVRGLYRSPVDYGAIAFAAEKSACPVAANGEISSVAKARFVRERTHCAGLMCGRHAVRNPWIFRQLREMLAGTPDGEIFAPRRGDVFAYIRELEACVSDAEASPARVAARMKKFLNFIGTGADEKGEFLHAVRRAESPDEIFRIAEKFFLAGTLADELFPAEPFPQLCARPNCE</sequence>
<feature type="domain" description="DUS-like FMN-binding" evidence="8">
    <location>
        <begin position="18"/>
        <end position="252"/>
    </location>
</feature>
<feature type="active site" description="Proton donor" evidence="6">
    <location>
        <position position="111"/>
    </location>
</feature>
<dbReference type="InterPro" id="IPR035587">
    <property type="entry name" value="DUS-like_FMN-bd"/>
</dbReference>
<evidence type="ECO:0000256" key="5">
    <source>
        <dbReference type="PIRNR" id="PIRNR006621"/>
    </source>
</evidence>
<dbReference type="InterPro" id="IPR013785">
    <property type="entry name" value="Aldolase_TIM"/>
</dbReference>
<dbReference type="GO" id="GO:0017150">
    <property type="term" value="F:tRNA dihydrouridine synthase activity"/>
    <property type="evidence" value="ECO:0007669"/>
    <property type="project" value="InterPro"/>
</dbReference>
<name>A0A9D1T1L9_9BACT</name>
<evidence type="ECO:0000313" key="10">
    <source>
        <dbReference type="Proteomes" id="UP000886812"/>
    </source>
</evidence>
<feature type="binding site" evidence="7">
    <location>
        <position position="153"/>
    </location>
    <ligand>
        <name>FMN</name>
        <dbReference type="ChEBI" id="CHEBI:58210"/>
    </ligand>
</feature>
<evidence type="ECO:0000256" key="1">
    <source>
        <dbReference type="ARBA" id="ARBA00022630"/>
    </source>
</evidence>
<keyword evidence="7" id="KW-0547">Nucleotide-binding</keyword>
<dbReference type="InterPro" id="IPR001269">
    <property type="entry name" value="DUS_fam"/>
</dbReference>
<feature type="binding site" evidence="7">
    <location>
        <begin position="237"/>
        <end position="238"/>
    </location>
    <ligand>
        <name>FMN</name>
        <dbReference type="ChEBI" id="CHEBI:58210"/>
    </ligand>
</feature>
<feature type="binding site" evidence="7">
    <location>
        <position position="78"/>
    </location>
    <ligand>
        <name>FMN</name>
        <dbReference type="ChEBI" id="CHEBI:58210"/>
    </ligand>
</feature>
<dbReference type="GO" id="GO:0003723">
    <property type="term" value="F:RNA binding"/>
    <property type="evidence" value="ECO:0007669"/>
    <property type="project" value="TreeGrafter"/>
</dbReference>
<evidence type="ECO:0000313" key="9">
    <source>
        <dbReference type="EMBL" id="HIV03881.1"/>
    </source>
</evidence>
<evidence type="ECO:0000256" key="6">
    <source>
        <dbReference type="PIRSR" id="PIRSR006621-1"/>
    </source>
</evidence>
<comment type="cofactor">
    <cofactor evidence="5 7">
        <name>FMN</name>
        <dbReference type="ChEBI" id="CHEBI:58210"/>
    </cofactor>
</comment>
<keyword evidence="3 5" id="KW-0819">tRNA processing</keyword>
<reference evidence="9" key="2">
    <citation type="journal article" date="2021" name="PeerJ">
        <title>Extensive microbial diversity within the chicken gut microbiome revealed by metagenomics and culture.</title>
        <authorList>
            <person name="Gilroy R."/>
            <person name="Ravi A."/>
            <person name="Getino M."/>
            <person name="Pursley I."/>
            <person name="Horton D.L."/>
            <person name="Alikhan N.F."/>
            <person name="Baker D."/>
            <person name="Gharbi K."/>
            <person name="Hall N."/>
            <person name="Watson M."/>
            <person name="Adriaenssens E.M."/>
            <person name="Foster-Nyarko E."/>
            <person name="Jarju S."/>
            <person name="Secka A."/>
            <person name="Antonio M."/>
            <person name="Oren A."/>
            <person name="Chaudhuri R.R."/>
            <person name="La Ragione R."/>
            <person name="Hildebrand F."/>
            <person name="Pallen M.J."/>
        </authorList>
    </citation>
    <scope>NUCLEOTIDE SEQUENCE</scope>
    <source>
        <strain evidence="9">10669</strain>
    </source>
</reference>
<keyword evidence="4 5" id="KW-0560">Oxidoreductase</keyword>
<dbReference type="GO" id="GO:0050660">
    <property type="term" value="F:flavin adenine dinucleotide binding"/>
    <property type="evidence" value="ECO:0007669"/>
    <property type="project" value="InterPro"/>
</dbReference>
<comment type="function">
    <text evidence="5">Catalyzes the synthesis of 5,6-dihydrouridine (D), a modified base found in the D-loop of most tRNAs, via the reduction of the C5-C6 double bond in target uridines.</text>
</comment>
<dbReference type="AlphaFoldDB" id="A0A9D1T1L9"/>
<proteinExistence type="inferred from homology"/>
<dbReference type="Pfam" id="PF01207">
    <property type="entry name" value="Dus"/>
    <property type="match status" value="1"/>
</dbReference>